<organism evidence="2 3">
    <name type="scientific">Streptomyces viridosporus (strain ATCC 14672 / DSM 40746 / JCM 4963 / KCTC 9882 / NRRL B-12104 / FH 1290)</name>
    <name type="common">Streptomyces ghanaensis</name>
    <dbReference type="NCBI Taxonomy" id="566461"/>
    <lineage>
        <taxon>Bacteria</taxon>
        <taxon>Bacillati</taxon>
        <taxon>Actinomycetota</taxon>
        <taxon>Actinomycetes</taxon>
        <taxon>Kitasatosporales</taxon>
        <taxon>Streptomycetaceae</taxon>
        <taxon>Streptomyces</taxon>
    </lineage>
</organism>
<accession>D5ZVH7</accession>
<dbReference type="Proteomes" id="UP000003824">
    <property type="component" value="Unassembled WGS sequence"/>
</dbReference>
<gene>
    <name evidence="2" type="ORF">SSFG_00226</name>
</gene>
<dbReference type="RefSeq" id="WP_004978945.1">
    <property type="nucleotide sequence ID" value="NZ_DS999641.1"/>
</dbReference>
<dbReference type="InterPro" id="IPR002645">
    <property type="entry name" value="STAS_dom"/>
</dbReference>
<dbReference type="eggNOG" id="ENOG50322JS">
    <property type="taxonomic scope" value="Bacteria"/>
</dbReference>
<dbReference type="Gene3D" id="3.30.750.24">
    <property type="entry name" value="STAS domain"/>
    <property type="match status" value="1"/>
</dbReference>
<dbReference type="AlphaFoldDB" id="D5ZVH7"/>
<reference evidence="3" key="1">
    <citation type="submission" date="2008-12" db="EMBL/GenBank/DDBJ databases">
        <title>Annotation of Streptomyces ghanaensis ATCC 14672.</title>
        <authorList>
            <consortium name="The Broad Institute Genome Sequencing Platform"/>
            <consortium name="Broad Institute Microbial Sequencing Center"/>
            <person name="Fischbach M."/>
            <person name="Ward D."/>
            <person name="Young S."/>
            <person name="Kodira C.D."/>
            <person name="Zeng Q."/>
            <person name="Koehrsen M."/>
            <person name="Godfrey P."/>
            <person name="Alvarado L."/>
            <person name="Berlin A.M."/>
            <person name="Borenstein D."/>
            <person name="Chen Z."/>
            <person name="Engels R."/>
            <person name="Freedman E."/>
            <person name="Gellesch M."/>
            <person name="Goldberg J."/>
            <person name="Griggs A."/>
            <person name="Gujja S."/>
            <person name="Heiman D.I."/>
            <person name="Hepburn T.A."/>
            <person name="Howarth C."/>
            <person name="Jen D."/>
            <person name="Larson L."/>
            <person name="Lewis B."/>
            <person name="Mehta T."/>
            <person name="Park D."/>
            <person name="Pearson M."/>
            <person name="Roberts A."/>
            <person name="Saif S."/>
            <person name="Shea T.D."/>
            <person name="Shenoy N."/>
            <person name="Sisk P."/>
            <person name="Stolte C."/>
            <person name="Sykes S.N."/>
            <person name="Walk T."/>
            <person name="White J."/>
            <person name="Yandava C."/>
            <person name="Straight P."/>
            <person name="Clardy J."/>
            <person name="Hung D."/>
            <person name="Kolter R."/>
            <person name="Mekalanos J."/>
            <person name="Walker S."/>
            <person name="Walsh C.T."/>
            <person name="Wieland B.L.C."/>
            <person name="Ilzarbe M."/>
            <person name="Galagan J."/>
            <person name="Nusbaum C."/>
            <person name="Birren B."/>
        </authorList>
    </citation>
    <scope>NUCLEOTIDE SEQUENCE [LARGE SCALE GENOMIC DNA]</scope>
    <source>
        <strain evidence="3">ATCC 14672 / DSM 40746 / JCM 4963 / KCTC 9882 / NRRL B-12104 / FH 1290</strain>
    </source>
</reference>
<dbReference type="PROSITE" id="PS50801">
    <property type="entry name" value="STAS"/>
    <property type="match status" value="1"/>
</dbReference>
<evidence type="ECO:0000313" key="2">
    <source>
        <dbReference type="EMBL" id="EFE64972.2"/>
    </source>
</evidence>
<proteinExistence type="predicted"/>
<dbReference type="EMBL" id="DS999641">
    <property type="protein sequence ID" value="EFE64972.2"/>
    <property type="molecule type" value="Genomic_DNA"/>
</dbReference>
<evidence type="ECO:0000259" key="1">
    <source>
        <dbReference type="PROSITE" id="PS50801"/>
    </source>
</evidence>
<dbReference type="SUPFAM" id="SSF52091">
    <property type="entry name" value="SpoIIaa-like"/>
    <property type="match status" value="1"/>
</dbReference>
<protein>
    <recommendedName>
        <fullName evidence="1">STAS domain-containing protein</fullName>
    </recommendedName>
</protein>
<evidence type="ECO:0000313" key="3">
    <source>
        <dbReference type="Proteomes" id="UP000003824"/>
    </source>
</evidence>
<dbReference type="CDD" id="cd07043">
    <property type="entry name" value="STAS_anti-anti-sigma_factors"/>
    <property type="match status" value="1"/>
</dbReference>
<feature type="domain" description="STAS" evidence="1">
    <location>
        <begin position="14"/>
        <end position="60"/>
    </location>
</feature>
<name>D5ZVH7_STRV1</name>
<sequence>MNITTTIDGTSARIALRGDIDFDTLPPLRAAAQALPAHVTDLMWDLNHTAFMDTAGLHLLFAPVSPDGPDRRTTVTGLRQQPLHLLLLAADLYPATFDLARLLPDTLPTDFQRTAPKRP</sequence>
<dbReference type="InterPro" id="IPR036513">
    <property type="entry name" value="STAS_dom_sf"/>
</dbReference>